<dbReference type="EMBL" id="LT838272">
    <property type="protein sequence ID" value="SMB96507.1"/>
    <property type="molecule type" value="Genomic_DNA"/>
</dbReference>
<dbReference type="Proteomes" id="UP000192569">
    <property type="component" value="Chromosome I"/>
</dbReference>
<proteinExistence type="predicted"/>
<dbReference type="Pfam" id="PF04964">
    <property type="entry name" value="Flp_Fap"/>
    <property type="match status" value="1"/>
</dbReference>
<dbReference type="RefSeq" id="WP_084665126.1">
    <property type="nucleotide sequence ID" value="NZ_LT838272.1"/>
</dbReference>
<dbReference type="STRING" id="698762.SAMN00808754_1511"/>
<evidence type="ECO:0000313" key="2">
    <source>
        <dbReference type="Proteomes" id="UP000192569"/>
    </source>
</evidence>
<organism evidence="1 2">
    <name type="scientific">Thermanaeromonas toyohensis ToBE</name>
    <dbReference type="NCBI Taxonomy" id="698762"/>
    <lineage>
        <taxon>Bacteria</taxon>
        <taxon>Bacillati</taxon>
        <taxon>Bacillota</taxon>
        <taxon>Clostridia</taxon>
        <taxon>Neomoorellales</taxon>
        <taxon>Neomoorellaceae</taxon>
        <taxon>Thermanaeromonas</taxon>
    </lineage>
</organism>
<evidence type="ECO:0000313" key="1">
    <source>
        <dbReference type="EMBL" id="SMB96507.1"/>
    </source>
</evidence>
<keyword evidence="2" id="KW-1185">Reference proteome</keyword>
<gene>
    <name evidence="1" type="ORF">SAMN00808754_1511</name>
</gene>
<dbReference type="InterPro" id="IPR007047">
    <property type="entry name" value="Flp_Fap"/>
</dbReference>
<accession>A0A1W1VT14</accession>
<sequence>MLGQVRWKVRGMTMVEYALLGVGIAIFVFGMVMALGGKLNEVFQTIINKLSQLR</sequence>
<name>A0A1W1VT14_9FIRM</name>
<protein>
    <submittedName>
        <fullName evidence="1">Flp/Fap pilin component</fullName>
    </submittedName>
</protein>
<reference evidence="1 2" key="1">
    <citation type="submission" date="2017-04" db="EMBL/GenBank/DDBJ databases">
        <authorList>
            <person name="Afonso C.L."/>
            <person name="Miller P.J."/>
            <person name="Scott M.A."/>
            <person name="Spackman E."/>
            <person name="Goraichik I."/>
            <person name="Dimitrov K.M."/>
            <person name="Suarez D.L."/>
            <person name="Swayne D.E."/>
        </authorList>
    </citation>
    <scope>NUCLEOTIDE SEQUENCE [LARGE SCALE GENOMIC DNA]</scope>
    <source>
        <strain evidence="1 2">ToBE</strain>
    </source>
</reference>
<dbReference type="AlphaFoldDB" id="A0A1W1VT14"/>